<reference evidence="3" key="1">
    <citation type="journal article" date="2017" name="Proc. Natl. Acad. Sci. U.S.A.">
        <title>Simulation of Deepwater Horizon oil plume reveals substrate specialization within a complex community of hydrocarbon-degraders.</title>
        <authorList>
            <person name="Hu P."/>
            <person name="Dubinsky E.A."/>
            <person name="Probst A.J."/>
            <person name="Wang J."/>
            <person name="Sieber C.M.K."/>
            <person name="Tom L.M."/>
            <person name="Gardinali P."/>
            <person name="Banfield J.F."/>
            <person name="Atlas R.M."/>
            <person name="Andersen G.L."/>
        </authorList>
    </citation>
    <scope>NUCLEOTIDE SEQUENCE [LARGE SCALE GENOMIC DNA]</scope>
</reference>
<dbReference type="Proteomes" id="UP000196531">
    <property type="component" value="Unassembled WGS sequence"/>
</dbReference>
<dbReference type="AlphaFoldDB" id="A0A1Y5FF06"/>
<dbReference type="InterPro" id="IPR016040">
    <property type="entry name" value="NAD(P)-bd_dom"/>
</dbReference>
<dbReference type="InterPro" id="IPR013445">
    <property type="entry name" value="CDP_4_6_deHydtase"/>
</dbReference>
<sequence>MENLVDQNLFSGVYKGKRVLVTGHTGFKGSWMCYWLTKMGAEVCGYSTPAPSDPAHIDKIDLNIRSVIGDIRNQEKLDEVFADFKPEVVFHMAAQPLVRLSYKEPDETFETNVIGSLRVYEACRKTESVESIITITTDKVYENHEWDWGYRENDRLGGKDPYSASKAAMEIMTNSYRHSYFNLEKYGTDHQVLMATVRAGNVIGGGDWALDRLIPDIVEASIAGNPVSIRSPYSTRPWQHVLEPISGYLMIGQKLIEKETKFGEAYNFGPSVTEDVNVEEVLITLKKYWDKIDYKIERPDVVLHEAGLLKLDCTKAYRNLGWTPVWNVDSALKYTILWYKEYYEEKDIQTEKDLNTYISDAKEKGLAWTKS</sequence>
<feature type="domain" description="NAD(P)-binding" evidence="1">
    <location>
        <begin position="20"/>
        <end position="333"/>
    </location>
</feature>
<comment type="caution">
    <text evidence="2">The sequence shown here is derived from an EMBL/GenBank/DDBJ whole genome shotgun (WGS) entry which is preliminary data.</text>
</comment>
<dbReference type="InterPro" id="IPR036291">
    <property type="entry name" value="NAD(P)-bd_dom_sf"/>
</dbReference>
<evidence type="ECO:0000313" key="3">
    <source>
        <dbReference type="Proteomes" id="UP000196531"/>
    </source>
</evidence>
<organism evidence="2 3">
    <name type="scientific">Halobacteriovorax marinus</name>
    <dbReference type="NCBI Taxonomy" id="97084"/>
    <lineage>
        <taxon>Bacteria</taxon>
        <taxon>Pseudomonadati</taxon>
        <taxon>Bdellovibrionota</taxon>
        <taxon>Bacteriovoracia</taxon>
        <taxon>Bacteriovoracales</taxon>
        <taxon>Halobacteriovoraceae</taxon>
        <taxon>Halobacteriovorax</taxon>
    </lineage>
</organism>
<accession>A0A1Y5FF06</accession>
<protein>
    <submittedName>
        <fullName evidence="2">CDP-glucose 4,6-dehydratase</fullName>
    </submittedName>
</protein>
<evidence type="ECO:0000259" key="1">
    <source>
        <dbReference type="Pfam" id="PF16363"/>
    </source>
</evidence>
<dbReference type="Gene3D" id="3.90.25.10">
    <property type="entry name" value="UDP-galactose 4-epimerase, domain 1"/>
    <property type="match status" value="1"/>
</dbReference>
<proteinExistence type="predicted"/>
<dbReference type="EMBL" id="MAAO01000004">
    <property type="protein sequence ID" value="OUR98784.1"/>
    <property type="molecule type" value="Genomic_DNA"/>
</dbReference>
<dbReference type="SUPFAM" id="SSF51735">
    <property type="entry name" value="NAD(P)-binding Rossmann-fold domains"/>
    <property type="match status" value="1"/>
</dbReference>
<gene>
    <name evidence="2" type="ORF">A9Q84_05060</name>
</gene>
<dbReference type="NCBIfam" id="TIGR02622">
    <property type="entry name" value="CDP_4_6_dhtase"/>
    <property type="match status" value="1"/>
</dbReference>
<dbReference type="Pfam" id="PF16363">
    <property type="entry name" value="GDP_Man_Dehyd"/>
    <property type="match status" value="1"/>
</dbReference>
<dbReference type="Gene3D" id="3.40.50.720">
    <property type="entry name" value="NAD(P)-binding Rossmann-like Domain"/>
    <property type="match status" value="1"/>
</dbReference>
<dbReference type="PANTHER" id="PTHR43000">
    <property type="entry name" value="DTDP-D-GLUCOSE 4,6-DEHYDRATASE-RELATED"/>
    <property type="match status" value="1"/>
</dbReference>
<evidence type="ECO:0000313" key="2">
    <source>
        <dbReference type="EMBL" id="OUR98784.1"/>
    </source>
</evidence>
<name>A0A1Y5FF06_9BACT</name>
<dbReference type="CDD" id="cd05252">
    <property type="entry name" value="CDP_GD_SDR_e"/>
    <property type="match status" value="1"/>
</dbReference>